<keyword evidence="2" id="KW-0762">Sugar transport</keyword>
<proteinExistence type="predicted"/>
<accession>A0A9D5DUT1</accession>
<evidence type="ECO:0000313" key="2">
    <source>
        <dbReference type="EMBL" id="KQL58436.1"/>
    </source>
</evidence>
<dbReference type="InterPro" id="IPR002178">
    <property type="entry name" value="PTS_EIIA_type-2_dom"/>
</dbReference>
<dbReference type="CDD" id="cd00211">
    <property type="entry name" value="PTS_IIA_fru"/>
    <property type="match status" value="1"/>
</dbReference>
<dbReference type="PANTHER" id="PTHR47738">
    <property type="entry name" value="PTS SYSTEM FRUCTOSE-LIKE EIIA COMPONENT-RELATED"/>
    <property type="match status" value="1"/>
</dbReference>
<feature type="domain" description="PTS EIIA type-2" evidence="1">
    <location>
        <begin position="1"/>
        <end position="149"/>
    </location>
</feature>
<dbReference type="EMBL" id="LJJD01000008">
    <property type="protein sequence ID" value="KQL58436.1"/>
    <property type="molecule type" value="Genomic_DNA"/>
</dbReference>
<name>A0A9D5DUT1_9BACI</name>
<dbReference type="InterPro" id="IPR051541">
    <property type="entry name" value="PTS_SugarTrans_NitroReg"/>
</dbReference>
<evidence type="ECO:0000313" key="3">
    <source>
        <dbReference type="Proteomes" id="UP000051061"/>
    </source>
</evidence>
<protein>
    <submittedName>
        <fullName evidence="2">PTS sugar transporter subunit IIA</fullName>
    </submittedName>
</protein>
<dbReference type="PANTHER" id="PTHR47738:SF3">
    <property type="entry name" value="PHOSPHOTRANSFERASE SYSTEM MANNITOL_FRUCTOSE-SPECIFIC IIA DOMAIN CONTAINING PROTEIN"/>
    <property type="match status" value="1"/>
</dbReference>
<evidence type="ECO:0000259" key="1">
    <source>
        <dbReference type="PROSITE" id="PS51094"/>
    </source>
</evidence>
<reference evidence="2 3" key="1">
    <citation type="submission" date="2015-09" db="EMBL/GenBank/DDBJ databases">
        <title>Genome sequencing project for genomic taxonomy and phylogenomics of Bacillus-like bacteria.</title>
        <authorList>
            <person name="Liu B."/>
            <person name="Wang J."/>
            <person name="Zhu Y."/>
            <person name="Liu G."/>
            <person name="Chen Q."/>
            <person name="Chen Z."/>
            <person name="Lan J."/>
            <person name="Che J."/>
            <person name="Ge C."/>
            <person name="Shi H."/>
            <person name="Pan Z."/>
            <person name="Liu X."/>
        </authorList>
    </citation>
    <scope>NUCLEOTIDE SEQUENCE [LARGE SCALE GENOMIC DNA]</scope>
    <source>
        <strain evidence="2 3">DSM 19153</strain>
    </source>
</reference>
<dbReference type="SUPFAM" id="SSF55804">
    <property type="entry name" value="Phoshotransferase/anion transport protein"/>
    <property type="match status" value="1"/>
</dbReference>
<dbReference type="Proteomes" id="UP000051061">
    <property type="component" value="Unassembled WGS sequence"/>
</dbReference>
<dbReference type="InterPro" id="IPR016152">
    <property type="entry name" value="PTrfase/Anion_transptr"/>
</dbReference>
<dbReference type="AlphaFoldDB" id="A0A9D5DUT1"/>
<sequence>MRLDESTILLDIEATDQESVLKQMADNLVREGLVKTSFVQAIIAREKEYPTGLPTAGVAVAIPHTDVEHVNEKSISIGRLKEPVLFGMMGGDPSEQVEVKIVFMLAMKEAHAQLSLLQQLMQLFQNERKLMQLVHAASKEEVKKLIDDSLELTAQGGN</sequence>
<keyword evidence="2" id="KW-0813">Transport</keyword>
<dbReference type="Pfam" id="PF00359">
    <property type="entry name" value="PTS_EIIA_2"/>
    <property type="match status" value="1"/>
</dbReference>
<dbReference type="Gene3D" id="3.40.930.10">
    <property type="entry name" value="Mannitol-specific EII, Chain A"/>
    <property type="match status" value="1"/>
</dbReference>
<dbReference type="PROSITE" id="PS51094">
    <property type="entry name" value="PTS_EIIA_TYPE_2"/>
    <property type="match status" value="1"/>
</dbReference>
<organism evidence="2 3">
    <name type="scientific">Alkalicoccobacillus plakortidis</name>
    <dbReference type="NCBI Taxonomy" id="444060"/>
    <lineage>
        <taxon>Bacteria</taxon>
        <taxon>Bacillati</taxon>
        <taxon>Bacillota</taxon>
        <taxon>Bacilli</taxon>
        <taxon>Bacillales</taxon>
        <taxon>Bacillaceae</taxon>
        <taxon>Alkalicoccobacillus</taxon>
    </lineage>
</organism>
<gene>
    <name evidence="2" type="ORF">AN965_03890</name>
</gene>
<keyword evidence="3" id="KW-1185">Reference proteome</keyword>
<comment type="caution">
    <text evidence="2">The sequence shown here is derived from an EMBL/GenBank/DDBJ whole genome shotgun (WGS) entry which is preliminary data.</text>
</comment>